<feature type="domain" description="Outer membrane protein assembly factor BamE" evidence="7">
    <location>
        <begin position="82"/>
        <end position="156"/>
    </location>
</feature>
<organism evidence="8 9">
    <name type="scientific">Noviherbaspirillum humi</name>
    <dbReference type="NCBI Taxonomy" id="1688639"/>
    <lineage>
        <taxon>Bacteria</taxon>
        <taxon>Pseudomonadati</taxon>
        <taxon>Pseudomonadota</taxon>
        <taxon>Betaproteobacteria</taxon>
        <taxon>Burkholderiales</taxon>
        <taxon>Oxalobacteraceae</taxon>
        <taxon>Noviherbaspirillum</taxon>
    </lineage>
</organism>
<dbReference type="AlphaFoldDB" id="A0A239E5A7"/>
<evidence type="ECO:0000259" key="7">
    <source>
        <dbReference type="Pfam" id="PF04355"/>
    </source>
</evidence>
<evidence type="ECO:0000256" key="6">
    <source>
        <dbReference type="SAM" id="SignalP"/>
    </source>
</evidence>
<dbReference type="InterPro" id="IPR026592">
    <property type="entry name" value="BamE"/>
</dbReference>
<feature type="compositionally biased region" description="Low complexity" evidence="5">
    <location>
        <begin position="41"/>
        <end position="57"/>
    </location>
</feature>
<keyword evidence="4" id="KW-0449">Lipoprotein</keyword>
<dbReference type="Gene3D" id="3.30.1450.10">
    <property type="match status" value="1"/>
</dbReference>
<dbReference type="InterPro" id="IPR007450">
    <property type="entry name" value="BamE_dom"/>
</dbReference>
<dbReference type="PANTHER" id="PTHR37482">
    <property type="entry name" value="OUTER MEMBRANE PROTEIN ASSEMBLY FACTOR BAME"/>
    <property type="match status" value="1"/>
</dbReference>
<feature type="chain" id="PRO_5013416192" description="Outer membrane protein assembly factor BamE" evidence="6">
    <location>
        <begin position="29"/>
        <end position="185"/>
    </location>
</feature>
<gene>
    <name evidence="4" type="primary">bamE</name>
    <name evidence="8" type="ORF">SAMN06265795_102529</name>
</gene>
<dbReference type="PROSITE" id="PS51257">
    <property type="entry name" value="PROKAR_LIPOPROTEIN"/>
    <property type="match status" value="1"/>
</dbReference>
<reference evidence="8 9" key="1">
    <citation type="submission" date="2017-06" db="EMBL/GenBank/DDBJ databases">
        <authorList>
            <person name="Kim H.J."/>
            <person name="Triplett B.A."/>
        </authorList>
    </citation>
    <scope>NUCLEOTIDE SEQUENCE [LARGE SCALE GENOMIC DNA]</scope>
    <source>
        <strain evidence="8 9">U15</strain>
    </source>
</reference>
<comment type="function">
    <text evidence="4">Part of the outer membrane protein assembly complex, which is involved in assembly and insertion of beta-barrel proteins into the outer membrane.</text>
</comment>
<dbReference type="HAMAP" id="MF_00925">
    <property type="entry name" value="OM_assembly_BamE"/>
    <property type="match status" value="1"/>
</dbReference>
<dbReference type="GO" id="GO:0043165">
    <property type="term" value="P:Gram-negative-bacterium-type cell outer membrane assembly"/>
    <property type="evidence" value="ECO:0007669"/>
    <property type="project" value="UniProtKB-UniRule"/>
</dbReference>
<dbReference type="GO" id="GO:0051205">
    <property type="term" value="P:protein insertion into membrane"/>
    <property type="evidence" value="ECO:0007669"/>
    <property type="project" value="UniProtKB-UniRule"/>
</dbReference>
<evidence type="ECO:0000313" key="9">
    <source>
        <dbReference type="Proteomes" id="UP000198284"/>
    </source>
</evidence>
<accession>A0A239E5A7</accession>
<dbReference type="GO" id="GO:0030674">
    <property type="term" value="F:protein-macromolecule adaptor activity"/>
    <property type="evidence" value="ECO:0007669"/>
    <property type="project" value="TreeGrafter"/>
</dbReference>
<dbReference type="RefSeq" id="WP_245844761.1">
    <property type="nucleotide sequence ID" value="NZ_FZOT01000002.1"/>
</dbReference>
<keyword evidence="4" id="KW-0564">Palmitate</keyword>
<protein>
    <recommendedName>
        <fullName evidence="4">Outer membrane protein assembly factor BamE</fullName>
    </recommendedName>
</protein>
<comment type="subcellular location">
    <subcellularLocation>
        <location evidence="4">Cell outer membrane</location>
        <topology evidence="4">Lipid-anchor</topology>
    </subcellularLocation>
</comment>
<keyword evidence="9" id="KW-1185">Reference proteome</keyword>
<comment type="subunit">
    <text evidence="4">Part of the Bam complex.</text>
</comment>
<sequence>MQMPFSKDRTPALASLLCLALVAGVAGCASKNPLMDDAPAQATARPAAAPSMAADGAQRTGPTGLRRFLGVLSPYRVDVQQGNFVSRETVDQLKEGMRSPDGVTREQVKFVLGTPLLADPFHADRWDYVFRLQKRNGEVLTSHVTAHFQGNKLVDIDGGNLPTEKEYLAMISGSAPGDTPSVRAK</sequence>
<dbReference type="Pfam" id="PF04355">
    <property type="entry name" value="BamE"/>
    <property type="match status" value="1"/>
</dbReference>
<proteinExistence type="inferred from homology"/>
<evidence type="ECO:0000256" key="2">
    <source>
        <dbReference type="ARBA" id="ARBA00023136"/>
    </source>
</evidence>
<dbReference type="GO" id="GO:1990063">
    <property type="term" value="C:Bam protein complex"/>
    <property type="evidence" value="ECO:0007669"/>
    <property type="project" value="TreeGrafter"/>
</dbReference>
<evidence type="ECO:0000313" key="8">
    <source>
        <dbReference type="EMBL" id="SNS39639.1"/>
    </source>
</evidence>
<dbReference type="EMBL" id="FZOT01000002">
    <property type="protein sequence ID" value="SNS39639.1"/>
    <property type="molecule type" value="Genomic_DNA"/>
</dbReference>
<comment type="similarity">
    <text evidence="4">Belongs to the BamE family.</text>
</comment>
<dbReference type="InterPro" id="IPR037873">
    <property type="entry name" value="BamE-like"/>
</dbReference>
<evidence type="ECO:0000256" key="5">
    <source>
        <dbReference type="SAM" id="MobiDB-lite"/>
    </source>
</evidence>
<dbReference type="PANTHER" id="PTHR37482:SF1">
    <property type="entry name" value="OUTER MEMBRANE PROTEIN ASSEMBLY FACTOR BAME"/>
    <property type="match status" value="1"/>
</dbReference>
<keyword evidence="3 4" id="KW-0998">Cell outer membrane</keyword>
<feature type="region of interest" description="Disordered" evidence="5">
    <location>
        <begin position="41"/>
        <end position="61"/>
    </location>
</feature>
<evidence type="ECO:0000256" key="1">
    <source>
        <dbReference type="ARBA" id="ARBA00022729"/>
    </source>
</evidence>
<dbReference type="Proteomes" id="UP000198284">
    <property type="component" value="Unassembled WGS sequence"/>
</dbReference>
<feature type="signal peptide" evidence="6">
    <location>
        <begin position="1"/>
        <end position="28"/>
    </location>
</feature>
<keyword evidence="1 4" id="KW-0732">Signal</keyword>
<evidence type="ECO:0000256" key="3">
    <source>
        <dbReference type="ARBA" id="ARBA00023237"/>
    </source>
</evidence>
<keyword evidence="2 4" id="KW-0472">Membrane</keyword>
<evidence type="ECO:0000256" key="4">
    <source>
        <dbReference type="HAMAP-Rule" id="MF_00925"/>
    </source>
</evidence>
<name>A0A239E5A7_9BURK</name>